<comment type="caution">
    <text evidence="1">The sequence shown here is derived from an EMBL/GenBank/DDBJ whole genome shotgun (WGS) entry which is preliminary data.</text>
</comment>
<dbReference type="EMBL" id="JASBWT010000030">
    <property type="protein sequence ID" value="KAJ9093517.1"/>
    <property type="molecule type" value="Genomic_DNA"/>
</dbReference>
<evidence type="ECO:0000313" key="1">
    <source>
        <dbReference type="EMBL" id="KAJ9093517.1"/>
    </source>
</evidence>
<gene>
    <name evidence="1" type="ORF">QFC21_006350</name>
</gene>
<keyword evidence="2" id="KW-1185">Reference proteome</keyword>
<reference evidence="1" key="1">
    <citation type="submission" date="2023-04" db="EMBL/GenBank/DDBJ databases">
        <title>Draft Genome sequencing of Naganishia species isolated from polar environments using Oxford Nanopore Technology.</title>
        <authorList>
            <person name="Leo P."/>
            <person name="Venkateswaran K."/>
        </authorList>
    </citation>
    <scope>NUCLEOTIDE SEQUENCE</scope>
    <source>
        <strain evidence="1">MNA-CCFEE 5423</strain>
    </source>
</reference>
<name>A0ACC2V2P7_9TREE</name>
<accession>A0ACC2V2P7</accession>
<evidence type="ECO:0000313" key="2">
    <source>
        <dbReference type="Proteomes" id="UP001227268"/>
    </source>
</evidence>
<protein>
    <submittedName>
        <fullName evidence="1">Uncharacterized protein</fullName>
    </submittedName>
</protein>
<proteinExistence type="predicted"/>
<organism evidence="1 2">
    <name type="scientific">Naganishia friedmannii</name>
    <dbReference type="NCBI Taxonomy" id="89922"/>
    <lineage>
        <taxon>Eukaryota</taxon>
        <taxon>Fungi</taxon>
        <taxon>Dikarya</taxon>
        <taxon>Basidiomycota</taxon>
        <taxon>Agaricomycotina</taxon>
        <taxon>Tremellomycetes</taxon>
        <taxon>Filobasidiales</taxon>
        <taxon>Filobasidiaceae</taxon>
        <taxon>Naganishia</taxon>
    </lineage>
</organism>
<dbReference type="Proteomes" id="UP001227268">
    <property type="component" value="Unassembled WGS sequence"/>
</dbReference>
<sequence length="186" mass="20236">MPYTDTLTAATKKDDNSVADNASSGSSNFKNPQQSSSSHEEQAGTKPMKLRNVLLTIPVSRSSLDALKQKFEKVVYCLAPSANSSKEDSEQEHGAAIQQGLPAADVLITSARHLALLPQHPQHRQSETLKNLRLIQLASAGVDTALDTGWMKALVQGGRVVGNQTEWLERQQRREAKEKEGAEGSF</sequence>